<protein>
    <recommendedName>
        <fullName evidence="4">DUF3164 family protein</fullName>
    </recommendedName>
</protein>
<keyword evidence="3" id="KW-1185">Reference proteome</keyword>
<dbReference type="Proteomes" id="UP000191112">
    <property type="component" value="Unassembled WGS sequence"/>
</dbReference>
<name>A0A1T5CVV8_9FLAO</name>
<dbReference type="EMBL" id="FUYZ01000001">
    <property type="protein sequence ID" value="SKB63466.1"/>
    <property type="molecule type" value="Genomic_DNA"/>
</dbReference>
<evidence type="ECO:0008006" key="4">
    <source>
        <dbReference type="Google" id="ProtNLM"/>
    </source>
</evidence>
<sequence length="219" mass="25111">MSIDITQLTSEQKKALKAELKEQEKAEKQKRTDDLQSFKKLSEEYVNKNIDPLVHHHEITECLIEKLWKDYETIRQLKAEIYGTKTNDQDSHTSTLENGSASITVGWNVTIGFDGTESAGVEKIKDFINSLSSDEENVKKLSAAVNTFLKPNAKTGMLNPSKIIELSKLKSEFNDERFDEGLEIIFEAQQRRQNSMYVSGWKFVEIDGKPKKLEFRFTV</sequence>
<evidence type="ECO:0000256" key="1">
    <source>
        <dbReference type="SAM" id="Coils"/>
    </source>
</evidence>
<dbReference type="RefSeq" id="WP_079665679.1">
    <property type="nucleotide sequence ID" value="NZ_FUYZ01000001.1"/>
</dbReference>
<dbReference type="InterPro" id="IPR021505">
    <property type="entry name" value="Phage_B3_Orf6"/>
</dbReference>
<evidence type="ECO:0000313" key="2">
    <source>
        <dbReference type="EMBL" id="SKB63466.1"/>
    </source>
</evidence>
<dbReference type="STRING" id="619805.SAMN05660477_00389"/>
<dbReference type="Pfam" id="PF11363">
    <property type="entry name" value="DUF3164"/>
    <property type="match status" value="1"/>
</dbReference>
<dbReference type="AlphaFoldDB" id="A0A1T5CVV8"/>
<dbReference type="OrthoDB" id="1362414at2"/>
<evidence type="ECO:0000313" key="3">
    <source>
        <dbReference type="Proteomes" id="UP000191112"/>
    </source>
</evidence>
<accession>A0A1T5CVV8</accession>
<reference evidence="2 3" key="1">
    <citation type="submission" date="2017-02" db="EMBL/GenBank/DDBJ databases">
        <authorList>
            <person name="Peterson S.W."/>
        </authorList>
    </citation>
    <scope>NUCLEOTIDE SEQUENCE [LARGE SCALE GENOMIC DNA]</scope>
    <source>
        <strain evidence="2 3">DSM 22323</strain>
    </source>
</reference>
<proteinExistence type="predicted"/>
<keyword evidence="1" id="KW-0175">Coiled coil</keyword>
<feature type="coiled-coil region" evidence="1">
    <location>
        <begin position="6"/>
        <end position="33"/>
    </location>
</feature>
<organism evidence="2 3">
    <name type="scientific">Soonwooa buanensis</name>
    <dbReference type="NCBI Taxonomy" id="619805"/>
    <lineage>
        <taxon>Bacteria</taxon>
        <taxon>Pseudomonadati</taxon>
        <taxon>Bacteroidota</taxon>
        <taxon>Flavobacteriia</taxon>
        <taxon>Flavobacteriales</taxon>
        <taxon>Weeksellaceae</taxon>
        <taxon>Chryseobacterium group</taxon>
        <taxon>Soonwooa</taxon>
    </lineage>
</organism>
<gene>
    <name evidence="2" type="ORF">SAMN05660477_00389</name>
</gene>